<keyword evidence="7" id="KW-0653">Protein transport</keyword>
<name>A0AAQ1SNV0_LEPIR</name>
<accession>A0AAQ1SNV0</accession>
<keyword evidence="6 8" id="KW-0472">Membrane</keyword>
<dbReference type="GO" id="GO:0005886">
    <property type="term" value="C:plasma membrane"/>
    <property type="evidence" value="ECO:0007669"/>
    <property type="project" value="UniProtKB-SubCell"/>
</dbReference>
<keyword evidence="4 7" id="KW-0812">Transmembrane</keyword>
<reference evidence="9 10" key="1">
    <citation type="submission" date="2017-11" db="EMBL/GenBank/DDBJ databases">
        <authorList>
            <person name="Lechat P."/>
        </authorList>
    </citation>
    <scope>NUCLEOTIDE SEQUENCE [LARGE SCALE GENOMIC DNA]</scope>
    <source>
        <strain evidence="9">L495</strain>
    </source>
</reference>
<evidence type="ECO:0000256" key="6">
    <source>
        <dbReference type="ARBA" id="ARBA00023136"/>
    </source>
</evidence>
<feature type="transmembrane region" description="Helical" evidence="8">
    <location>
        <begin position="21"/>
        <end position="43"/>
    </location>
</feature>
<sequence>MNEGILMIRIKKKRTLEEISASSMSDIAFLLLVFFMVTAVFFVKEGLNIQLPRKNSNPTLILRENIYEILIAGDLIKMKNKSIGTKEYRNLIDFRQELNLMEIPDIENKVALIKTTGDTKYGNMLDALSAVQIRGFKQVSVKRLK</sequence>
<evidence type="ECO:0000313" key="9">
    <source>
        <dbReference type="EMBL" id="SOR61642.1"/>
    </source>
</evidence>
<evidence type="ECO:0000256" key="5">
    <source>
        <dbReference type="ARBA" id="ARBA00022989"/>
    </source>
</evidence>
<dbReference type="PANTHER" id="PTHR30558:SF3">
    <property type="entry name" value="BIOPOLYMER TRANSPORT PROTEIN EXBD-RELATED"/>
    <property type="match status" value="1"/>
</dbReference>
<comment type="similarity">
    <text evidence="2 7">Belongs to the ExbD/TolR family.</text>
</comment>
<dbReference type="PANTHER" id="PTHR30558">
    <property type="entry name" value="EXBD MEMBRANE COMPONENT OF PMF-DRIVEN MACROMOLECULE IMPORT SYSTEM"/>
    <property type="match status" value="1"/>
</dbReference>
<comment type="caution">
    <text evidence="9">The sequence shown here is derived from an EMBL/GenBank/DDBJ whole genome shotgun (WGS) entry which is preliminary data.</text>
</comment>
<evidence type="ECO:0000313" key="10">
    <source>
        <dbReference type="Proteomes" id="UP000234460"/>
    </source>
</evidence>
<evidence type="ECO:0000256" key="7">
    <source>
        <dbReference type="RuleBase" id="RU003879"/>
    </source>
</evidence>
<organism evidence="9 10">
    <name type="scientific">Leptospira interrogans serovar Manilae</name>
    <dbReference type="NCBI Taxonomy" id="214675"/>
    <lineage>
        <taxon>Bacteria</taxon>
        <taxon>Pseudomonadati</taxon>
        <taxon>Spirochaetota</taxon>
        <taxon>Spirochaetia</taxon>
        <taxon>Leptospirales</taxon>
        <taxon>Leptospiraceae</taxon>
        <taxon>Leptospira</taxon>
    </lineage>
</organism>
<evidence type="ECO:0000256" key="3">
    <source>
        <dbReference type="ARBA" id="ARBA00022475"/>
    </source>
</evidence>
<dbReference type="Proteomes" id="UP000234460">
    <property type="component" value="Chromosome LMANV2"/>
</dbReference>
<keyword evidence="7" id="KW-0813">Transport</keyword>
<dbReference type="InterPro" id="IPR003400">
    <property type="entry name" value="ExbD"/>
</dbReference>
<dbReference type="EMBL" id="OEJX01000026">
    <property type="protein sequence ID" value="SOR61642.1"/>
    <property type="molecule type" value="Genomic_DNA"/>
</dbReference>
<keyword evidence="5 8" id="KW-1133">Transmembrane helix</keyword>
<gene>
    <name evidence="9" type="ORF">LMANV2_320084</name>
</gene>
<keyword evidence="3" id="KW-1003">Cell membrane</keyword>
<evidence type="ECO:0000256" key="2">
    <source>
        <dbReference type="ARBA" id="ARBA00005811"/>
    </source>
</evidence>
<evidence type="ECO:0000256" key="8">
    <source>
        <dbReference type="SAM" id="Phobius"/>
    </source>
</evidence>
<dbReference type="GO" id="GO:0015031">
    <property type="term" value="P:protein transport"/>
    <property type="evidence" value="ECO:0007669"/>
    <property type="project" value="UniProtKB-KW"/>
</dbReference>
<comment type="subcellular location">
    <subcellularLocation>
        <location evidence="1">Cell membrane</location>
        <topology evidence="1">Single-pass membrane protein</topology>
    </subcellularLocation>
    <subcellularLocation>
        <location evidence="7">Cell membrane</location>
        <topology evidence="7">Single-pass type II membrane protein</topology>
    </subcellularLocation>
</comment>
<dbReference type="GO" id="GO:0022857">
    <property type="term" value="F:transmembrane transporter activity"/>
    <property type="evidence" value="ECO:0007669"/>
    <property type="project" value="InterPro"/>
</dbReference>
<protein>
    <submittedName>
        <fullName evidence="9">Biopolymer transport protein</fullName>
    </submittedName>
</protein>
<evidence type="ECO:0000256" key="1">
    <source>
        <dbReference type="ARBA" id="ARBA00004162"/>
    </source>
</evidence>
<dbReference type="AlphaFoldDB" id="A0AAQ1SNV0"/>
<evidence type="ECO:0000256" key="4">
    <source>
        <dbReference type="ARBA" id="ARBA00022692"/>
    </source>
</evidence>
<proteinExistence type="inferred from homology"/>
<dbReference type="Pfam" id="PF02472">
    <property type="entry name" value="ExbD"/>
    <property type="match status" value="1"/>
</dbReference>